<evidence type="ECO:0000256" key="9">
    <source>
        <dbReference type="SAM" id="MobiDB-lite"/>
    </source>
</evidence>
<feature type="chain" id="PRO_5038859099" description="Endoglucanase" evidence="10">
    <location>
        <begin position="30"/>
        <end position="499"/>
    </location>
</feature>
<evidence type="ECO:0000256" key="8">
    <source>
        <dbReference type="RuleBase" id="RU361153"/>
    </source>
</evidence>
<evidence type="ECO:0000256" key="7">
    <source>
        <dbReference type="ARBA" id="ARBA00023326"/>
    </source>
</evidence>
<dbReference type="GO" id="GO:0030245">
    <property type="term" value="P:cellulose catabolic process"/>
    <property type="evidence" value="ECO:0007669"/>
    <property type="project" value="UniProtKB-KW"/>
</dbReference>
<keyword evidence="6 8" id="KW-0326">Glycosidase</keyword>
<dbReference type="SUPFAM" id="SSF51445">
    <property type="entry name" value="(Trans)glycosidases"/>
    <property type="match status" value="1"/>
</dbReference>
<reference evidence="13" key="1">
    <citation type="submission" date="2018-07" db="EMBL/GenBank/DDBJ databases">
        <authorList>
            <person name="Zhao J."/>
        </authorList>
    </citation>
    <scope>NUCLEOTIDE SEQUENCE [LARGE SCALE GENOMIC DNA]</scope>
    <source>
        <strain evidence="13">GSSD-12</strain>
    </source>
</reference>
<keyword evidence="4 8" id="KW-0136">Cellulose degradation</keyword>
<evidence type="ECO:0000256" key="3">
    <source>
        <dbReference type="ARBA" id="ARBA00022801"/>
    </source>
</evidence>
<feature type="compositionally biased region" description="Pro residues" evidence="9">
    <location>
        <begin position="145"/>
        <end position="163"/>
    </location>
</feature>
<evidence type="ECO:0000256" key="2">
    <source>
        <dbReference type="ARBA" id="ARBA00022729"/>
    </source>
</evidence>
<dbReference type="AlphaFoldDB" id="A0A345HIE6"/>
<dbReference type="InterPro" id="IPR017853">
    <property type="entry name" value="GH"/>
</dbReference>
<keyword evidence="13" id="KW-1185">Reference proteome</keyword>
<evidence type="ECO:0000256" key="1">
    <source>
        <dbReference type="ARBA" id="ARBA00000966"/>
    </source>
</evidence>
<gene>
    <name evidence="12" type="ORF">DVK44_00900</name>
</gene>
<comment type="catalytic activity">
    <reaction evidence="1 8">
        <text>Endohydrolysis of (1-&gt;4)-beta-D-glucosidic linkages in cellulose, lichenin and cereal beta-D-glucans.</text>
        <dbReference type="EC" id="3.2.1.4"/>
    </reaction>
</comment>
<evidence type="ECO:0000313" key="13">
    <source>
        <dbReference type="Proteomes" id="UP000253868"/>
    </source>
</evidence>
<dbReference type="SMART" id="SM00637">
    <property type="entry name" value="CBD_II"/>
    <property type="match status" value="1"/>
</dbReference>
<accession>A0A345HIE6</accession>
<dbReference type="Gene3D" id="2.60.40.290">
    <property type="match status" value="1"/>
</dbReference>
<dbReference type="RefSeq" id="WP_114657744.1">
    <property type="nucleotide sequence ID" value="NZ_CP031194.1"/>
</dbReference>
<dbReference type="GO" id="GO:0008810">
    <property type="term" value="F:cellulase activity"/>
    <property type="evidence" value="ECO:0007669"/>
    <property type="project" value="UniProtKB-EC"/>
</dbReference>
<dbReference type="EMBL" id="CP031194">
    <property type="protein sequence ID" value="AXG76470.1"/>
    <property type="molecule type" value="Genomic_DNA"/>
</dbReference>
<keyword evidence="2 10" id="KW-0732">Signal</keyword>
<proteinExistence type="inferred from homology"/>
<evidence type="ECO:0000259" key="11">
    <source>
        <dbReference type="PROSITE" id="PS51173"/>
    </source>
</evidence>
<keyword evidence="7 8" id="KW-0624">Polysaccharide degradation</keyword>
<feature type="domain" description="CBM2" evidence="11">
    <location>
        <begin position="30"/>
        <end position="139"/>
    </location>
</feature>
<evidence type="ECO:0000256" key="4">
    <source>
        <dbReference type="ARBA" id="ARBA00023001"/>
    </source>
</evidence>
<dbReference type="InterPro" id="IPR001919">
    <property type="entry name" value="CBD2"/>
</dbReference>
<name>A0A345HIE6_9ACTN</name>
<dbReference type="Gene3D" id="3.20.20.80">
    <property type="entry name" value="Glycosidases"/>
    <property type="match status" value="1"/>
</dbReference>
<evidence type="ECO:0000256" key="10">
    <source>
        <dbReference type="SAM" id="SignalP"/>
    </source>
</evidence>
<dbReference type="PANTHER" id="PTHR34142:SF1">
    <property type="entry name" value="GLYCOSIDE HYDROLASE FAMILY 5 DOMAIN-CONTAINING PROTEIN"/>
    <property type="match status" value="1"/>
</dbReference>
<dbReference type="EC" id="3.2.1.4" evidence="8"/>
<keyword evidence="3 8" id="KW-0378">Hydrolase</keyword>
<evidence type="ECO:0000313" key="12">
    <source>
        <dbReference type="EMBL" id="AXG76470.1"/>
    </source>
</evidence>
<sequence length="499" mass="52701">MRAPPRTVALLAAAALAVAGTALIPQAVASGTAAATCTVEYSTTSQWNNGFQGGVTLTNNGAPVQNWTLTFDFPGSQQVTQGWNGKWSQSGRTVTVVNETWNGAIPTGGSLGAGFTATWSGSNPAPTVFKLNGATCDVPGGPGTPTDPPTTPPTGPPTDPAGVPPTLRVSGNKLVDQNGATRRMLGVNRSGGEFMCIQGHGFFDGPVDDASVKAIADWKVNTVRVPLNEECWLGLSHVNPAYSGANYIAAVKAFVARLKAHNITPVVELHWTNGTYTGGDSHCPGSPYATCQKPMPNAQYTPAFWTSVANTFKGDPAVVFDLFNEPFPDRATSNLTAAWTCWRDGGNCPGIDFPVAGMQSLVNAVRATGAQNLVLVPGLAYGNDMRQWLQYRPTDPAGNLAAAWHTYNFNTCSNESCWNEQLAPVIAQVPLVAGEIGENTCGHSYIDRVMSWLDGRGASYLGWTWNTWDCSSGPSLISDYSGTPTNFGVGLRDHLKGIS</sequence>
<dbReference type="PROSITE" id="PS00659">
    <property type="entry name" value="GLYCOSYL_HYDROL_F5"/>
    <property type="match status" value="1"/>
</dbReference>
<dbReference type="PROSITE" id="PS51173">
    <property type="entry name" value="CBM2"/>
    <property type="match status" value="1"/>
</dbReference>
<dbReference type="Pfam" id="PF00150">
    <property type="entry name" value="Cellulase"/>
    <property type="match status" value="1"/>
</dbReference>
<feature type="signal peptide" evidence="10">
    <location>
        <begin position="1"/>
        <end position="29"/>
    </location>
</feature>
<comment type="similarity">
    <text evidence="8">Belongs to the glycosyl hydrolase 5 (cellulase A) family.</text>
</comment>
<dbReference type="KEGG" id="spad:DVK44_00900"/>
<dbReference type="Proteomes" id="UP000253868">
    <property type="component" value="Chromosome"/>
</dbReference>
<dbReference type="PANTHER" id="PTHR34142">
    <property type="entry name" value="ENDO-BETA-1,4-GLUCANASE A"/>
    <property type="match status" value="1"/>
</dbReference>
<evidence type="ECO:0000256" key="6">
    <source>
        <dbReference type="ARBA" id="ARBA00023295"/>
    </source>
</evidence>
<dbReference type="SUPFAM" id="SSF49384">
    <property type="entry name" value="Carbohydrate-binding domain"/>
    <property type="match status" value="1"/>
</dbReference>
<dbReference type="Pfam" id="PF00553">
    <property type="entry name" value="CBM_2"/>
    <property type="match status" value="1"/>
</dbReference>
<dbReference type="InterPro" id="IPR001547">
    <property type="entry name" value="Glyco_hydro_5"/>
</dbReference>
<organism evidence="12 13">
    <name type="scientific">Streptomyces paludis</name>
    <dbReference type="NCBI Taxonomy" id="2282738"/>
    <lineage>
        <taxon>Bacteria</taxon>
        <taxon>Bacillati</taxon>
        <taxon>Actinomycetota</taxon>
        <taxon>Actinomycetes</taxon>
        <taxon>Kitasatosporales</taxon>
        <taxon>Streptomycetaceae</taxon>
        <taxon>Streptomyces</taxon>
    </lineage>
</organism>
<dbReference type="InterPro" id="IPR018087">
    <property type="entry name" value="Glyco_hydro_5_CS"/>
</dbReference>
<feature type="region of interest" description="Disordered" evidence="9">
    <location>
        <begin position="136"/>
        <end position="164"/>
    </location>
</feature>
<dbReference type="InterPro" id="IPR008965">
    <property type="entry name" value="CBM2/CBM3_carb-bd_dom_sf"/>
</dbReference>
<keyword evidence="5 8" id="KW-0119">Carbohydrate metabolism</keyword>
<dbReference type="OrthoDB" id="182870at2"/>
<evidence type="ECO:0000256" key="5">
    <source>
        <dbReference type="ARBA" id="ARBA00023277"/>
    </source>
</evidence>
<dbReference type="InterPro" id="IPR012291">
    <property type="entry name" value="CBM2_carb-bd_dom_sf"/>
</dbReference>
<dbReference type="GO" id="GO:0030247">
    <property type="term" value="F:polysaccharide binding"/>
    <property type="evidence" value="ECO:0007669"/>
    <property type="project" value="UniProtKB-UniRule"/>
</dbReference>
<protein>
    <recommendedName>
        <fullName evidence="8">Endoglucanase</fullName>
        <ecNumber evidence="8">3.2.1.4</ecNumber>
    </recommendedName>
</protein>